<dbReference type="PIRSF" id="PIRSF002144">
    <property type="entry name" value="Ribosomal_S19"/>
    <property type="match status" value="1"/>
</dbReference>
<protein>
    <recommendedName>
        <fullName evidence="6">Small ribosomal subunit protein uS19m</fullName>
    </recommendedName>
</protein>
<dbReference type="InterPro" id="IPR020934">
    <property type="entry name" value="Ribosomal_uS19_CS"/>
</dbReference>
<evidence type="ECO:0000313" key="8">
    <source>
        <dbReference type="EMBL" id="ASZ80354.1"/>
    </source>
</evidence>
<dbReference type="GO" id="GO:0000028">
    <property type="term" value="P:ribosomal small subunit assembly"/>
    <property type="evidence" value="ECO:0007669"/>
    <property type="project" value="TreeGrafter"/>
</dbReference>
<evidence type="ECO:0000256" key="4">
    <source>
        <dbReference type="ARBA" id="ARBA00023128"/>
    </source>
</evidence>
<dbReference type="HAMAP" id="MF_00531">
    <property type="entry name" value="Ribosomal_uS19"/>
    <property type="match status" value="1"/>
</dbReference>
<evidence type="ECO:0000256" key="6">
    <source>
        <dbReference type="ARBA" id="ARBA00044183"/>
    </source>
</evidence>
<evidence type="ECO:0000256" key="5">
    <source>
        <dbReference type="ARBA" id="ARBA00023274"/>
    </source>
</evidence>
<evidence type="ECO:0000256" key="7">
    <source>
        <dbReference type="RuleBase" id="RU003485"/>
    </source>
</evidence>
<dbReference type="InterPro" id="IPR023575">
    <property type="entry name" value="Ribosomal_uS19_SF"/>
</dbReference>
<keyword evidence="5 7" id="KW-0687">Ribonucleoprotein</keyword>
<sequence>MTRSIWKGPFVDTCLFKQKKIRWRIWSRRSCILPQFVGRYAQIYNGKGFVGLKITEEMVGHKFGEFASTRKISSLGKRALPSKTKIKPIKKVR</sequence>
<dbReference type="SUPFAM" id="SSF54570">
    <property type="entry name" value="Ribosomal protein S19"/>
    <property type="match status" value="1"/>
</dbReference>
<name>A0A286SE17_9MARC</name>
<dbReference type="GO" id="GO:0005763">
    <property type="term" value="C:mitochondrial small ribosomal subunit"/>
    <property type="evidence" value="ECO:0007669"/>
    <property type="project" value="TreeGrafter"/>
</dbReference>
<evidence type="ECO:0000256" key="3">
    <source>
        <dbReference type="ARBA" id="ARBA00022980"/>
    </source>
</evidence>
<dbReference type="GO" id="GO:0003723">
    <property type="term" value="F:RNA binding"/>
    <property type="evidence" value="ECO:0007669"/>
    <property type="project" value="InterPro"/>
</dbReference>
<dbReference type="InterPro" id="IPR005732">
    <property type="entry name" value="Ribosomal_uS19_bac-type"/>
</dbReference>
<dbReference type="GO" id="GO:0006412">
    <property type="term" value="P:translation"/>
    <property type="evidence" value="ECO:0007669"/>
    <property type="project" value="InterPro"/>
</dbReference>
<reference evidence="8" key="1">
    <citation type="submission" date="2017-06" db="EMBL/GenBank/DDBJ databases">
        <title>Comparative organellar genomics of the European Calypogeiaceae.</title>
        <authorList>
            <person name="Sawicki J."/>
        </authorList>
    </citation>
    <scope>NUCLEOTIDE SEQUENCE</scope>
</reference>
<dbReference type="PRINTS" id="PR00975">
    <property type="entry name" value="RIBOSOMALS19"/>
</dbReference>
<dbReference type="PANTHER" id="PTHR11880">
    <property type="entry name" value="RIBOSOMAL PROTEIN S19P FAMILY MEMBER"/>
    <property type="match status" value="1"/>
</dbReference>
<organism evidence="8">
    <name type="scientific">Calypogeia suecica</name>
    <dbReference type="NCBI Taxonomy" id="373805"/>
    <lineage>
        <taxon>Eukaryota</taxon>
        <taxon>Viridiplantae</taxon>
        <taxon>Streptophyta</taxon>
        <taxon>Embryophyta</taxon>
        <taxon>Marchantiophyta</taxon>
        <taxon>Jungermanniopsida</taxon>
        <taxon>Jungermanniidae</taxon>
        <taxon>Jungermanniales</taxon>
        <taxon>Jungermanniineae</taxon>
        <taxon>Calypogeiaceae</taxon>
        <taxon>Calypogeia</taxon>
    </lineage>
</organism>
<dbReference type="Pfam" id="PF00203">
    <property type="entry name" value="Ribosomal_S19"/>
    <property type="match status" value="1"/>
</dbReference>
<accession>A0A286SE17</accession>
<gene>
    <name evidence="8" type="primary">rps19</name>
</gene>
<dbReference type="Gene3D" id="3.30.860.10">
    <property type="entry name" value="30s Ribosomal Protein S19, Chain A"/>
    <property type="match status" value="1"/>
</dbReference>
<evidence type="ECO:0000256" key="1">
    <source>
        <dbReference type="ARBA" id="ARBA00004173"/>
    </source>
</evidence>
<proteinExistence type="inferred from homology"/>
<dbReference type="PROSITE" id="PS00323">
    <property type="entry name" value="RIBOSOMAL_S19"/>
    <property type="match status" value="1"/>
</dbReference>
<dbReference type="GeneID" id="34679977"/>
<comment type="similarity">
    <text evidence="2 7">Belongs to the universal ribosomal protein uS19 family.</text>
</comment>
<dbReference type="EMBL" id="MF401631">
    <property type="protein sequence ID" value="ASZ80354.1"/>
    <property type="molecule type" value="Genomic_DNA"/>
</dbReference>
<dbReference type="AlphaFoldDB" id="A0A286SE17"/>
<dbReference type="RefSeq" id="YP_009431815.1">
    <property type="nucleotide sequence ID" value="NC_035979.1"/>
</dbReference>
<keyword evidence="3 7" id="KW-0689">Ribosomal protein</keyword>
<dbReference type="InterPro" id="IPR002222">
    <property type="entry name" value="Ribosomal_uS19"/>
</dbReference>
<dbReference type="GO" id="GO:0003735">
    <property type="term" value="F:structural constituent of ribosome"/>
    <property type="evidence" value="ECO:0007669"/>
    <property type="project" value="InterPro"/>
</dbReference>
<comment type="subcellular location">
    <subcellularLocation>
        <location evidence="1">Mitochondrion</location>
    </subcellularLocation>
</comment>
<dbReference type="NCBIfam" id="TIGR01050">
    <property type="entry name" value="rpsS_bact"/>
    <property type="match status" value="1"/>
</dbReference>
<geneLocation type="mitochondrion" evidence="8"/>
<dbReference type="PANTHER" id="PTHR11880:SF67">
    <property type="entry name" value="SMALL RIBOSOMAL SUBUNIT PROTEIN US19M"/>
    <property type="match status" value="1"/>
</dbReference>
<evidence type="ECO:0000256" key="2">
    <source>
        <dbReference type="ARBA" id="ARBA00007345"/>
    </source>
</evidence>
<keyword evidence="4 8" id="KW-0496">Mitochondrion</keyword>